<dbReference type="GO" id="GO:0008237">
    <property type="term" value="F:metallopeptidase activity"/>
    <property type="evidence" value="ECO:0007669"/>
    <property type="project" value="InterPro"/>
</dbReference>
<dbReference type="Pfam" id="PF13012">
    <property type="entry name" value="MitMem_reg"/>
    <property type="match status" value="1"/>
</dbReference>
<dbReference type="Gene3D" id="3.40.140.10">
    <property type="entry name" value="Cytidine Deaminase, domain 2"/>
    <property type="match status" value="1"/>
</dbReference>
<evidence type="ECO:0000313" key="7">
    <source>
        <dbReference type="Proteomes" id="UP000807716"/>
    </source>
</evidence>
<keyword evidence="1 4" id="KW-0963">Cytoplasm</keyword>
<organism evidence="6 7">
    <name type="scientific">Actinomortierella ambigua</name>
    <dbReference type="NCBI Taxonomy" id="1343610"/>
    <lineage>
        <taxon>Eukaryota</taxon>
        <taxon>Fungi</taxon>
        <taxon>Fungi incertae sedis</taxon>
        <taxon>Mucoromycota</taxon>
        <taxon>Mortierellomycotina</taxon>
        <taxon>Mortierellomycetes</taxon>
        <taxon>Mortierellales</taxon>
        <taxon>Mortierellaceae</taxon>
        <taxon>Actinomortierella</taxon>
    </lineage>
</organism>
<sequence length="311" mass="34760">MMDNTLHLALPAVHTVPNANAPVVAIAQPRAFTTTVNPLVFFNILDHYLRRNAGQDRVIGTLLGVRSEDGAEVEIKGCYPVPHLETKDQVEVDMDYHRTMFELHKQVNPKEVIVGWYATGAELNSYSALIHDFYQKEVSSFPAVHLTMDTALTNERLGVKTYIAAPVGITSRADNCMFVPMPCEVKYFNAERAGLDVLANAAKEQQQNPDQGPTTTTLLSDMDNLERAIMEVQKMLERVTEYVSKVLAGTEPANNTVGRYLMDTISVVPKIDAAEFEKMFNSHLQDMLMVVYLANMTRTQLAVAERLQKLL</sequence>
<name>A0A9P6PZC3_9FUNG</name>
<comment type="subcellular location">
    <subcellularLocation>
        <location evidence="4">Cytoplasm</location>
    </subcellularLocation>
</comment>
<evidence type="ECO:0000256" key="4">
    <source>
        <dbReference type="HAMAP-Rule" id="MF_03005"/>
    </source>
</evidence>
<gene>
    <name evidence="6" type="ORF">DFQ27_005783</name>
</gene>
<dbReference type="CDD" id="cd08064">
    <property type="entry name" value="MPN_eIF3f"/>
    <property type="match status" value="1"/>
</dbReference>
<dbReference type="GO" id="GO:0031369">
    <property type="term" value="F:translation initiation factor binding"/>
    <property type="evidence" value="ECO:0007669"/>
    <property type="project" value="InterPro"/>
</dbReference>
<evidence type="ECO:0000256" key="1">
    <source>
        <dbReference type="ARBA" id="ARBA00022490"/>
    </source>
</evidence>
<evidence type="ECO:0000313" key="6">
    <source>
        <dbReference type="EMBL" id="KAG0256306.1"/>
    </source>
</evidence>
<keyword evidence="3 4" id="KW-0648">Protein biosynthesis</keyword>
<proteinExistence type="inferred from homology"/>
<reference evidence="6" key="1">
    <citation type="journal article" date="2020" name="Fungal Divers.">
        <title>Resolving the Mortierellaceae phylogeny through synthesis of multi-gene phylogenetics and phylogenomics.</title>
        <authorList>
            <person name="Vandepol N."/>
            <person name="Liber J."/>
            <person name="Desiro A."/>
            <person name="Na H."/>
            <person name="Kennedy M."/>
            <person name="Barry K."/>
            <person name="Grigoriev I.V."/>
            <person name="Miller A.N."/>
            <person name="O'Donnell K."/>
            <person name="Stajich J.E."/>
            <person name="Bonito G."/>
        </authorList>
    </citation>
    <scope>NUCLEOTIDE SEQUENCE</scope>
    <source>
        <strain evidence="6">BC1065</strain>
    </source>
</reference>
<dbReference type="InterPro" id="IPR024969">
    <property type="entry name" value="EIF3F/CSN6-like_C"/>
</dbReference>
<evidence type="ECO:0000259" key="5">
    <source>
        <dbReference type="PROSITE" id="PS50249"/>
    </source>
</evidence>
<comment type="function">
    <text evidence="4">Component of the eukaryotic translation initiation factor 3 (eIF-3) complex, which is involved in protein synthesis of a specialized repertoire of mRNAs and, together with other initiation factors, stimulates binding of mRNA and methionyl-tRNAi to the 40S ribosome. The eIF-3 complex specifically targets and initiates translation of a subset of mRNAs involved in cell proliferation.</text>
</comment>
<protein>
    <recommendedName>
        <fullName evidence="4">Eukaryotic translation initiation factor 3 subunit F</fullName>
        <shortName evidence="4">eIF3f</shortName>
    </recommendedName>
</protein>
<evidence type="ECO:0000256" key="3">
    <source>
        <dbReference type="ARBA" id="ARBA00022917"/>
    </source>
</evidence>
<accession>A0A9P6PZC3</accession>
<dbReference type="PANTHER" id="PTHR10540">
    <property type="entry name" value="EUKARYOTIC TRANSLATION INITIATION FACTOR 3 SUBUNIT F-RELATED"/>
    <property type="match status" value="1"/>
</dbReference>
<keyword evidence="2 4" id="KW-0396">Initiation factor</keyword>
<dbReference type="GO" id="GO:0033290">
    <property type="term" value="C:eukaryotic 48S preinitiation complex"/>
    <property type="evidence" value="ECO:0007669"/>
    <property type="project" value="UniProtKB-UniRule"/>
</dbReference>
<dbReference type="AlphaFoldDB" id="A0A9P6PZC3"/>
<comment type="subunit">
    <text evidence="4">Component of the eukaryotic translation initiation factor 3 (eIF-3) complex.</text>
</comment>
<evidence type="ECO:0000256" key="2">
    <source>
        <dbReference type="ARBA" id="ARBA00022540"/>
    </source>
</evidence>
<dbReference type="PROSITE" id="PS50249">
    <property type="entry name" value="MPN"/>
    <property type="match status" value="1"/>
</dbReference>
<comment type="similarity">
    <text evidence="4">Belongs to the eIF-3 subunit F family.</text>
</comment>
<dbReference type="Pfam" id="PF01398">
    <property type="entry name" value="JAB"/>
    <property type="match status" value="1"/>
</dbReference>
<dbReference type="GO" id="GO:0016282">
    <property type="term" value="C:eukaryotic 43S preinitiation complex"/>
    <property type="evidence" value="ECO:0007669"/>
    <property type="project" value="UniProtKB-UniRule"/>
</dbReference>
<dbReference type="Proteomes" id="UP000807716">
    <property type="component" value="Unassembled WGS sequence"/>
</dbReference>
<comment type="caution">
    <text evidence="6">The sequence shown here is derived from an EMBL/GenBank/DDBJ whole genome shotgun (WGS) entry which is preliminary data.</text>
</comment>
<dbReference type="GO" id="GO:0001732">
    <property type="term" value="P:formation of cytoplasmic translation initiation complex"/>
    <property type="evidence" value="ECO:0007669"/>
    <property type="project" value="UniProtKB-UniRule"/>
</dbReference>
<dbReference type="OrthoDB" id="25498at2759"/>
<dbReference type="PANTHER" id="PTHR10540:SF6">
    <property type="entry name" value="EUKARYOTIC TRANSLATION INITIATION FACTOR 3 SUBUNIT F"/>
    <property type="match status" value="1"/>
</dbReference>
<dbReference type="InterPro" id="IPR000555">
    <property type="entry name" value="JAMM/MPN+_dom"/>
</dbReference>
<dbReference type="InterPro" id="IPR037518">
    <property type="entry name" value="MPN"/>
</dbReference>
<dbReference type="SMART" id="SM00232">
    <property type="entry name" value="JAB_MPN"/>
    <property type="match status" value="1"/>
</dbReference>
<dbReference type="GO" id="GO:0003743">
    <property type="term" value="F:translation initiation factor activity"/>
    <property type="evidence" value="ECO:0007669"/>
    <property type="project" value="UniProtKB-UniRule"/>
</dbReference>
<dbReference type="EMBL" id="JAAAJB010000415">
    <property type="protein sequence ID" value="KAG0256306.1"/>
    <property type="molecule type" value="Genomic_DNA"/>
</dbReference>
<feature type="domain" description="MPN" evidence="5">
    <location>
        <begin position="34"/>
        <end position="168"/>
    </location>
</feature>
<keyword evidence="7" id="KW-1185">Reference proteome</keyword>
<dbReference type="InterPro" id="IPR027531">
    <property type="entry name" value="eIF3f"/>
</dbReference>
<dbReference type="GO" id="GO:0071541">
    <property type="term" value="C:eukaryotic translation initiation factor 3 complex, eIF3m"/>
    <property type="evidence" value="ECO:0007669"/>
    <property type="project" value="TreeGrafter"/>
</dbReference>
<dbReference type="HAMAP" id="MF_03005">
    <property type="entry name" value="eIF3f"/>
    <property type="match status" value="1"/>
</dbReference>